<evidence type="ECO:0000313" key="1">
    <source>
        <dbReference type="EMBL" id="KIM22244.1"/>
    </source>
</evidence>
<accession>A0A0C3AQA8</accession>
<dbReference type="OrthoDB" id="10670332at2759"/>
<evidence type="ECO:0008006" key="3">
    <source>
        <dbReference type="Google" id="ProtNLM"/>
    </source>
</evidence>
<protein>
    <recommendedName>
        <fullName evidence="3">F-box domain-containing protein</fullName>
    </recommendedName>
</protein>
<dbReference type="EMBL" id="KN824360">
    <property type="protein sequence ID" value="KIM22244.1"/>
    <property type="molecule type" value="Genomic_DNA"/>
</dbReference>
<organism evidence="1 2">
    <name type="scientific">Serendipita vermifera MAFF 305830</name>
    <dbReference type="NCBI Taxonomy" id="933852"/>
    <lineage>
        <taxon>Eukaryota</taxon>
        <taxon>Fungi</taxon>
        <taxon>Dikarya</taxon>
        <taxon>Basidiomycota</taxon>
        <taxon>Agaricomycotina</taxon>
        <taxon>Agaricomycetes</taxon>
        <taxon>Sebacinales</taxon>
        <taxon>Serendipitaceae</taxon>
        <taxon>Serendipita</taxon>
    </lineage>
</organism>
<name>A0A0C3AQA8_SERVB</name>
<dbReference type="InterPro" id="IPR032675">
    <property type="entry name" value="LRR_dom_sf"/>
</dbReference>
<reference evidence="2" key="2">
    <citation type="submission" date="2015-01" db="EMBL/GenBank/DDBJ databases">
        <title>Evolutionary Origins and Diversification of the Mycorrhizal Mutualists.</title>
        <authorList>
            <consortium name="DOE Joint Genome Institute"/>
            <consortium name="Mycorrhizal Genomics Consortium"/>
            <person name="Kohler A."/>
            <person name="Kuo A."/>
            <person name="Nagy L.G."/>
            <person name="Floudas D."/>
            <person name="Copeland A."/>
            <person name="Barry K.W."/>
            <person name="Cichocki N."/>
            <person name="Veneault-Fourrey C."/>
            <person name="LaButti K."/>
            <person name="Lindquist E.A."/>
            <person name="Lipzen A."/>
            <person name="Lundell T."/>
            <person name="Morin E."/>
            <person name="Murat C."/>
            <person name="Riley R."/>
            <person name="Ohm R."/>
            <person name="Sun H."/>
            <person name="Tunlid A."/>
            <person name="Henrissat B."/>
            <person name="Grigoriev I.V."/>
            <person name="Hibbett D.S."/>
            <person name="Martin F."/>
        </authorList>
    </citation>
    <scope>NUCLEOTIDE SEQUENCE [LARGE SCALE GENOMIC DNA]</scope>
    <source>
        <strain evidence="2">MAFF 305830</strain>
    </source>
</reference>
<proteinExistence type="predicted"/>
<dbReference type="SUPFAM" id="SSF52047">
    <property type="entry name" value="RNI-like"/>
    <property type="match status" value="1"/>
</dbReference>
<dbReference type="Gene3D" id="3.80.10.10">
    <property type="entry name" value="Ribonuclease Inhibitor"/>
    <property type="match status" value="1"/>
</dbReference>
<evidence type="ECO:0000313" key="2">
    <source>
        <dbReference type="Proteomes" id="UP000054097"/>
    </source>
</evidence>
<dbReference type="HOGENOM" id="CLU_062154_0_0_1"/>
<dbReference type="Proteomes" id="UP000054097">
    <property type="component" value="Unassembled WGS sequence"/>
</dbReference>
<sequence>MITKGQSEIKRWTRALYSGGYIGTRAYLKAFINEPWKSQRLVLLQMERYPLFQGGRDTPFNTLSRNSFTALSNVQTLILTSQRYTPSDASLVQLWTVLNDAFPLLHTLSIGATHLMATGGISRVTWDHLRIIDLDGTSVPWYVEFPALRHASFGWVSTADINDKLTKLRSLESLLCRNFYVSANTGFKWNAVPHLKLLGVPHPQIHNIPKPPSDHPLRHLRIHLESVPNYKRFSLPYMQPNRFEWLAKTLKQFPNVSRFTINLGWWQRPDIEWAKEGVDETKLTRLGIYIGHSADLSDRCRIIVIRRLPTETSTEPPSHSSSLVVRKWLTRRLHF</sequence>
<keyword evidence="2" id="KW-1185">Reference proteome</keyword>
<dbReference type="AlphaFoldDB" id="A0A0C3AQA8"/>
<gene>
    <name evidence="1" type="ORF">M408DRAFT_333012</name>
</gene>
<reference evidence="1 2" key="1">
    <citation type="submission" date="2014-04" db="EMBL/GenBank/DDBJ databases">
        <authorList>
            <consortium name="DOE Joint Genome Institute"/>
            <person name="Kuo A."/>
            <person name="Zuccaro A."/>
            <person name="Kohler A."/>
            <person name="Nagy L.G."/>
            <person name="Floudas D."/>
            <person name="Copeland A."/>
            <person name="Barry K.W."/>
            <person name="Cichocki N."/>
            <person name="Veneault-Fourrey C."/>
            <person name="LaButti K."/>
            <person name="Lindquist E.A."/>
            <person name="Lipzen A."/>
            <person name="Lundell T."/>
            <person name="Morin E."/>
            <person name="Murat C."/>
            <person name="Sun H."/>
            <person name="Tunlid A."/>
            <person name="Henrissat B."/>
            <person name="Grigoriev I.V."/>
            <person name="Hibbett D.S."/>
            <person name="Martin F."/>
            <person name="Nordberg H.P."/>
            <person name="Cantor M.N."/>
            <person name="Hua S.X."/>
        </authorList>
    </citation>
    <scope>NUCLEOTIDE SEQUENCE [LARGE SCALE GENOMIC DNA]</scope>
    <source>
        <strain evidence="1 2">MAFF 305830</strain>
    </source>
</reference>